<name>A0A5N6WA85_9EURO</name>
<gene>
    <name evidence="1" type="ORF">BDV41DRAFT_528775</name>
</gene>
<evidence type="ECO:0000313" key="1">
    <source>
        <dbReference type="EMBL" id="KAE8316340.1"/>
    </source>
</evidence>
<proteinExistence type="predicted"/>
<organism evidence="1 2">
    <name type="scientific">Aspergillus transmontanensis</name>
    <dbReference type="NCBI Taxonomy" id="1034304"/>
    <lineage>
        <taxon>Eukaryota</taxon>
        <taxon>Fungi</taxon>
        <taxon>Dikarya</taxon>
        <taxon>Ascomycota</taxon>
        <taxon>Pezizomycotina</taxon>
        <taxon>Eurotiomycetes</taxon>
        <taxon>Eurotiomycetidae</taxon>
        <taxon>Eurotiales</taxon>
        <taxon>Aspergillaceae</taxon>
        <taxon>Aspergillus</taxon>
        <taxon>Aspergillus subgen. Circumdati</taxon>
    </lineage>
</organism>
<dbReference type="EMBL" id="ML738307">
    <property type="protein sequence ID" value="KAE8316340.1"/>
    <property type="molecule type" value="Genomic_DNA"/>
</dbReference>
<reference evidence="2" key="1">
    <citation type="submission" date="2019-04" db="EMBL/GenBank/DDBJ databases">
        <title>Friends and foes A comparative genomics studyof 23 Aspergillus species from section Flavi.</title>
        <authorList>
            <consortium name="DOE Joint Genome Institute"/>
            <person name="Kjaerbolling I."/>
            <person name="Vesth T."/>
            <person name="Frisvad J.C."/>
            <person name="Nybo J.L."/>
            <person name="Theobald S."/>
            <person name="Kildgaard S."/>
            <person name="Isbrandt T."/>
            <person name="Kuo A."/>
            <person name="Sato A."/>
            <person name="Lyhne E.K."/>
            <person name="Kogle M.E."/>
            <person name="Wiebenga A."/>
            <person name="Kun R.S."/>
            <person name="Lubbers R.J."/>
            <person name="Makela M.R."/>
            <person name="Barry K."/>
            <person name="Chovatia M."/>
            <person name="Clum A."/>
            <person name="Daum C."/>
            <person name="Haridas S."/>
            <person name="He G."/>
            <person name="LaButti K."/>
            <person name="Lipzen A."/>
            <person name="Mondo S."/>
            <person name="Riley R."/>
            <person name="Salamov A."/>
            <person name="Simmons B.A."/>
            <person name="Magnuson J.K."/>
            <person name="Henrissat B."/>
            <person name="Mortensen U.H."/>
            <person name="Larsen T.O."/>
            <person name="Devries R.P."/>
            <person name="Grigoriev I.V."/>
            <person name="Machida M."/>
            <person name="Baker S.E."/>
            <person name="Andersen M.R."/>
        </authorList>
    </citation>
    <scope>NUCLEOTIDE SEQUENCE [LARGE SCALE GENOMIC DNA]</scope>
    <source>
        <strain evidence="2">CBS 130015</strain>
    </source>
</reference>
<sequence length="61" mass="7002">MYGIRMYSYVCSLYIHHTRYRCLGSGHTLAHDFFFFFFSSPLSVCSLTSPNLSVIQSKNVA</sequence>
<dbReference type="Proteomes" id="UP000325433">
    <property type="component" value="Unassembled WGS sequence"/>
</dbReference>
<evidence type="ECO:0000313" key="2">
    <source>
        <dbReference type="Proteomes" id="UP000325433"/>
    </source>
</evidence>
<dbReference type="AlphaFoldDB" id="A0A5N6WA85"/>
<protein>
    <submittedName>
        <fullName evidence="1">Uncharacterized protein</fullName>
    </submittedName>
</protein>
<keyword evidence="2" id="KW-1185">Reference proteome</keyword>
<accession>A0A5N6WA85</accession>